<evidence type="ECO:0000313" key="2">
    <source>
        <dbReference type="WBParaSite" id="Pan_g13667.t1"/>
    </source>
</evidence>
<sequence>MTIAIISTKFTTEYAQFMSTFKLLIISLVKTNPTDAHYKILQQLLSTVNDLCAQSKNLSLLEAPKSVNAELKHCKTVLEFLEGPLKDVLTQQQLASPSATPFHVALSMLNMARYGIYV</sequence>
<protein>
    <submittedName>
        <fullName evidence="2">Mediator of RNA polymerase II transcription subunit 24</fullName>
    </submittedName>
</protein>
<reference evidence="1" key="1">
    <citation type="journal article" date="2013" name="Genetics">
        <title>The draft genome and transcriptome of Panagrellus redivivus are shaped by the harsh demands of a free-living lifestyle.</title>
        <authorList>
            <person name="Srinivasan J."/>
            <person name="Dillman A.R."/>
            <person name="Macchietto M.G."/>
            <person name="Heikkinen L."/>
            <person name="Lakso M."/>
            <person name="Fracchia K.M."/>
            <person name="Antoshechkin I."/>
            <person name="Mortazavi A."/>
            <person name="Wong G."/>
            <person name="Sternberg P.W."/>
        </authorList>
    </citation>
    <scope>NUCLEOTIDE SEQUENCE [LARGE SCALE GENOMIC DNA]</scope>
    <source>
        <strain evidence="1">MT8872</strain>
    </source>
</reference>
<dbReference type="Proteomes" id="UP000492821">
    <property type="component" value="Unassembled WGS sequence"/>
</dbReference>
<organism evidence="1 2">
    <name type="scientific">Panagrellus redivivus</name>
    <name type="common">Microworm</name>
    <dbReference type="NCBI Taxonomy" id="6233"/>
    <lineage>
        <taxon>Eukaryota</taxon>
        <taxon>Metazoa</taxon>
        <taxon>Ecdysozoa</taxon>
        <taxon>Nematoda</taxon>
        <taxon>Chromadorea</taxon>
        <taxon>Rhabditida</taxon>
        <taxon>Tylenchina</taxon>
        <taxon>Panagrolaimomorpha</taxon>
        <taxon>Panagrolaimoidea</taxon>
        <taxon>Panagrolaimidae</taxon>
        <taxon>Panagrellus</taxon>
    </lineage>
</organism>
<reference evidence="2" key="2">
    <citation type="submission" date="2020-10" db="UniProtKB">
        <authorList>
            <consortium name="WormBaseParasite"/>
        </authorList>
    </citation>
    <scope>IDENTIFICATION</scope>
</reference>
<keyword evidence="1" id="KW-1185">Reference proteome</keyword>
<evidence type="ECO:0000313" key="1">
    <source>
        <dbReference type="Proteomes" id="UP000492821"/>
    </source>
</evidence>
<accession>A0A7E4UWG5</accession>
<dbReference type="AlphaFoldDB" id="A0A7E4UWG5"/>
<dbReference type="WBParaSite" id="Pan_g13667.t1">
    <property type="protein sequence ID" value="Pan_g13667.t1"/>
    <property type="gene ID" value="Pan_g13667"/>
</dbReference>
<name>A0A7E4UWG5_PANRE</name>
<proteinExistence type="predicted"/>